<organism evidence="1">
    <name type="scientific">Oppiella nova</name>
    <dbReference type="NCBI Taxonomy" id="334625"/>
    <lineage>
        <taxon>Eukaryota</taxon>
        <taxon>Metazoa</taxon>
        <taxon>Ecdysozoa</taxon>
        <taxon>Arthropoda</taxon>
        <taxon>Chelicerata</taxon>
        <taxon>Arachnida</taxon>
        <taxon>Acari</taxon>
        <taxon>Acariformes</taxon>
        <taxon>Sarcoptiformes</taxon>
        <taxon>Oribatida</taxon>
        <taxon>Brachypylina</taxon>
        <taxon>Oppioidea</taxon>
        <taxon>Oppiidae</taxon>
        <taxon>Oppiella</taxon>
    </lineage>
</organism>
<accession>A0A7R9MRZ9</accession>
<dbReference type="AlphaFoldDB" id="A0A7R9MRZ9"/>
<keyword evidence="2" id="KW-1185">Reference proteome</keyword>
<gene>
    <name evidence="1" type="ORF">ONB1V03_LOCUS21935</name>
</gene>
<name>A0A7R9MRZ9_9ACAR</name>
<sequence length="42" mass="4767">METLLSIFRCNGLSRIMRPQRVYPSRAPHCTRIISSTANSTT</sequence>
<evidence type="ECO:0000313" key="2">
    <source>
        <dbReference type="Proteomes" id="UP000728032"/>
    </source>
</evidence>
<evidence type="ECO:0000313" key="1">
    <source>
        <dbReference type="EMBL" id="CAD7665378.1"/>
    </source>
</evidence>
<dbReference type="EMBL" id="CAJPVJ010045629">
    <property type="protein sequence ID" value="CAG2182514.1"/>
    <property type="molecule type" value="Genomic_DNA"/>
</dbReference>
<protein>
    <submittedName>
        <fullName evidence="1">Uncharacterized protein</fullName>
    </submittedName>
</protein>
<proteinExistence type="predicted"/>
<reference evidence="1" key="1">
    <citation type="submission" date="2020-11" db="EMBL/GenBank/DDBJ databases">
        <authorList>
            <person name="Tran Van P."/>
        </authorList>
    </citation>
    <scope>NUCLEOTIDE SEQUENCE</scope>
</reference>
<dbReference type="Proteomes" id="UP000728032">
    <property type="component" value="Unassembled WGS sequence"/>
</dbReference>
<dbReference type="EMBL" id="OC960454">
    <property type="protein sequence ID" value="CAD7665378.1"/>
    <property type="molecule type" value="Genomic_DNA"/>
</dbReference>